<dbReference type="InterPro" id="IPR036163">
    <property type="entry name" value="HMA_dom_sf"/>
</dbReference>
<evidence type="ECO:0000313" key="2">
    <source>
        <dbReference type="EMBL" id="HIR40629.1"/>
    </source>
</evidence>
<name>A0A9D1AK52_9FIRM</name>
<accession>A0A9D1AK52</accession>
<keyword evidence="1" id="KW-0472">Membrane</keyword>
<proteinExistence type="predicted"/>
<reference evidence="2" key="1">
    <citation type="submission" date="2020-10" db="EMBL/GenBank/DDBJ databases">
        <authorList>
            <person name="Gilroy R."/>
        </authorList>
    </citation>
    <scope>NUCLEOTIDE SEQUENCE</scope>
    <source>
        <strain evidence="2">CHK184-25365</strain>
    </source>
</reference>
<gene>
    <name evidence="2" type="ORF">IAB36_02245</name>
</gene>
<dbReference type="GO" id="GO:0046872">
    <property type="term" value="F:metal ion binding"/>
    <property type="evidence" value="ECO:0007669"/>
    <property type="project" value="InterPro"/>
</dbReference>
<dbReference type="Gene3D" id="3.30.70.100">
    <property type="match status" value="1"/>
</dbReference>
<feature type="transmembrane region" description="Helical" evidence="1">
    <location>
        <begin position="6"/>
        <end position="24"/>
    </location>
</feature>
<dbReference type="CDD" id="cd00371">
    <property type="entry name" value="HMA"/>
    <property type="match status" value="1"/>
</dbReference>
<keyword evidence="1" id="KW-1133">Transmembrane helix</keyword>
<evidence type="ECO:0000313" key="3">
    <source>
        <dbReference type="Proteomes" id="UP000886749"/>
    </source>
</evidence>
<dbReference type="Proteomes" id="UP000886749">
    <property type="component" value="Unassembled WGS sequence"/>
</dbReference>
<dbReference type="AlphaFoldDB" id="A0A9D1AK52"/>
<dbReference type="SUPFAM" id="SSF55008">
    <property type="entry name" value="HMA, heavy metal-associated domain"/>
    <property type="match status" value="1"/>
</dbReference>
<keyword evidence="1" id="KW-0812">Transmembrane</keyword>
<dbReference type="EMBL" id="DVGY01000055">
    <property type="protein sequence ID" value="HIR40629.1"/>
    <property type="molecule type" value="Genomic_DNA"/>
</dbReference>
<reference evidence="2" key="2">
    <citation type="journal article" date="2021" name="PeerJ">
        <title>Extensive microbial diversity within the chicken gut microbiome revealed by metagenomics and culture.</title>
        <authorList>
            <person name="Gilroy R."/>
            <person name="Ravi A."/>
            <person name="Getino M."/>
            <person name="Pursley I."/>
            <person name="Horton D.L."/>
            <person name="Alikhan N.F."/>
            <person name="Baker D."/>
            <person name="Gharbi K."/>
            <person name="Hall N."/>
            <person name="Watson M."/>
            <person name="Adriaenssens E.M."/>
            <person name="Foster-Nyarko E."/>
            <person name="Jarju S."/>
            <person name="Secka A."/>
            <person name="Antonio M."/>
            <person name="Oren A."/>
            <person name="Chaudhuri R.R."/>
            <person name="La Ragione R."/>
            <person name="Hildebrand F."/>
            <person name="Pallen M.J."/>
        </authorList>
    </citation>
    <scope>NUCLEOTIDE SEQUENCE</scope>
    <source>
        <strain evidence="2">CHK184-25365</strain>
    </source>
</reference>
<dbReference type="InterPro" id="IPR006121">
    <property type="entry name" value="HMA_dom"/>
</dbReference>
<evidence type="ECO:0000256" key="1">
    <source>
        <dbReference type="SAM" id="Phobius"/>
    </source>
</evidence>
<comment type="caution">
    <text evidence="2">The sequence shown here is derived from an EMBL/GenBank/DDBJ whole genome shotgun (WGS) entry which is preliminary data.</text>
</comment>
<sequence length="130" mass="14635">MDHTSIVSTVILSLVILVILLFGIRSMIRRATTGCCGAGENVKTIYPQDRDLSHYPYCYRLGIEGMSCQNCANRIQNAFHKQDGLYARVNRHHKEALVYAKQQQTQEILEKIVTAAGYTVTEFALVEKGK</sequence>
<protein>
    <submittedName>
        <fullName evidence="2">ATPase P</fullName>
    </submittedName>
</protein>
<organism evidence="2 3">
    <name type="scientific">Candidatus Egerieicola pullicola</name>
    <dbReference type="NCBI Taxonomy" id="2840775"/>
    <lineage>
        <taxon>Bacteria</taxon>
        <taxon>Bacillati</taxon>
        <taxon>Bacillota</taxon>
        <taxon>Clostridia</taxon>
        <taxon>Eubacteriales</taxon>
        <taxon>Oscillospiraceae</taxon>
        <taxon>Oscillospiraceae incertae sedis</taxon>
        <taxon>Candidatus Egerieicola</taxon>
    </lineage>
</organism>